<proteinExistence type="predicted"/>
<name>A0A402CYZ0_9BACT</name>
<keyword evidence="4" id="KW-1185">Reference proteome</keyword>
<feature type="region of interest" description="Disordered" evidence="1">
    <location>
        <begin position="1"/>
        <end position="21"/>
    </location>
</feature>
<evidence type="ECO:0000313" key="4">
    <source>
        <dbReference type="Proteomes" id="UP000287394"/>
    </source>
</evidence>
<accession>A0A402CYZ0</accession>
<feature type="compositionally biased region" description="Basic and acidic residues" evidence="1">
    <location>
        <begin position="1"/>
        <end position="12"/>
    </location>
</feature>
<keyword evidence="2" id="KW-0472">Membrane</keyword>
<protein>
    <submittedName>
        <fullName evidence="3">Uncharacterized protein</fullName>
    </submittedName>
</protein>
<feature type="transmembrane region" description="Helical" evidence="2">
    <location>
        <begin position="51"/>
        <end position="73"/>
    </location>
</feature>
<dbReference type="AlphaFoldDB" id="A0A402CYZ0"/>
<evidence type="ECO:0000256" key="2">
    <source>
        <dbReference type="SAM" id="Phobius"/>
    </source>
</evidence>
<evidence type="ECO:0000313" key="3">
    <source>
        <dbReference type="EMBL" id="BDI29614.1"/>
    </source>
</evidence>
<dbReference type="KEGG" id="ccot:CCAX7_16650"/>
<evidence type="ECO:0000256" key="1">
    <source>
        <dbReference type="SAM" id="MobiDB-lite"/>
    </source>
</evidence>
<organism evidence="3 4">
    <name type="scientific">Capsulimonas corticalis</name>
    <dbReference type="NCBI Taxonomy" id="2219043"/>
    <lineage>
        <taxon>Bacteria</taxon>
        <taxon>Bacillati</taxon>
        <taxon>Armatimonadota</taxon>
        <taxon>Armatimonadia</taxon>
        <taxon>Capsulimonadales</taxon>
        <taxon>Capsulimonadaceae</taxon>
        <taxon>Capsulimonas</taxon>
    </lineage>
</organism>
<dbReference type="Proteomes" id="UP000287394">
    <property type="component" value="Chromosome"/>
</dbReference>
<reference evidence="3 4" key="1">
    <citation type="journal article" date="2019" name="Int. J. Syst. Evol. Microbiol.">
        <title>Capsulimonas corticalis gen. nov., sp. nov., an aerobic capsulated bacterium, of a novel bacterial order, Capsulimonadales ord. nov., of the class Armatimonadia of the phylum Armatimonadetes.</title>
        <authorList>
            <person name="Li J."/>
            <person name="Kudo C."/>
            <person name="Tonouchi A."/>
        </authorList>
    </citation>
    <scope>NUCLEOTIDE SEQUENCE [LARGE SCALE GENOMIC DNA]</scope>
    <source>
        <strain evidence="3 4">AX-7</strain>
    </source>
</reference>
<sequence>MENKSETLEAGDKSQWPPQPDRDYRVLQMGISKIEFDGHLLKVCWKTLHPLAASMIGLPAVWLFMTAKELWGIQPFATLKSHKMLILLHYHPLTVIAIFALIGAQVAIGVAMCYWVFRVAERETLSIDLNRRTVKLANQKELPMTAIAGIRVRVASTTKKKLAFVDIGVAAGGRKKVNWRGVALMNTQEDAAIAAHEISEFTGIPIVV</sequence>
<gene>
    <name evidence="3" type="ORF">CCAX7_16650</name>
</gene>
<keyword evidence="2" id="KW-0812">Transmembrane</keyword>
<feature type="transmembrane region" description="Helical" evidence="2">
    <location>
        <begin position="93"/>
        <end position="117"/>
    </location>
</feature>
<keyword evidence="2" id="KW-1133">Transmembrane helix</keyword>
<dbReference type="EMBL" id="AP025739">
    <property type="protein sequence ID" value="BDI29614.1"/>
    <property type="molecule type" value="Genomic_DNA"/>
</dbReference>